<evidence type="ECO:0000256" key="2">
    <source>
        <dbReference type="SAM" id="MobiDB-lite"/>
    </source>
</evidence>
<dbReference type="PROSITE" id="PS50103">
    <property type="entry name" value="ZF_C3H1"/>
    <property type="match status" value="1"/>
</dbReference>
<dbReference type="PANTHER" id="PTHR33050">
    <property type="entry name" value="REVERSE TRANSCRIPTASE DOMAIN-CONTAINING PROTEIN"/>
    <property type="match status" value="1"/>
</dbReference>
<keyword evidence="1" id="KW-0862">Zinc</keyword>
<feature type="region of interest" description="Disordered" evidence="2">
    <location>
        <begin position="49"/>
        <end position="73"/>
    </location>
</feature>
<dbReference type="InterPro" id="IPR000571">
    <property type="entry name" value="Znf_CCCH"/>
</dbReference>
<accession>A0A8B6D4C9</accession>
<feature type="zinc finger region" description="C3H1-type" evidence="1">
    <location>
        <begin position="77"/>
        <end position="103"/>
    </location>
</feature>
<organism evidence="4 5">
    <name type="scientific">Mytilus galloprovincialis</name>
    <name type="common">Mediterranean mussel</name>
    <dbReference type="NCBI Taxonomy" id="29158"/>
    <lineage>
        <taxon>Eukaryota</taxon>
        <taxon>Metazoa</taxon>
        <taxon>Spiralia</taxon>
        <taxon>Lophotrochozoa</taxon>
        <taxon>Mollusca</taxon>
        <taxon>Bivalvia</taxon>
        <taxon>Autobranchia</taxon>
        <taxon>Pteriomorphia</taxon>
        <taxon>Mytilida</taxon>
        <taxon>Mytiloidea</taxon>
        <taxon>Mytilidae</taxon>
        <taxon>Mytilinae</taxon>
        <taxon>Mytilus</taxon>
    </lineage>
</organism>
<name>A0A8B6D4C9_MYTGA</name>
<keyword evidence="1" id="KW-0863">Zinc-finger</keyword>
<keyword evidence="5" id="KW-1185">Reference proteome</keyword>
<evidence type="ECO:0000313" key="5">
    <source>
        <dbReference type="Proteomes" id="UP000596742"/>
    </source>
</evidence>
<evidence type="ECO:0000256" key="1">
    <source>
        <dbReference type="PROSITE-ProRule" id="PRU00723"/>
    </source>
</evidence>
<feature type="domain" description="C3H1-type" evidence="3">
    <location>
        <begin position="77"/>
        <end position="103"/>
    </location>
</feature>
<sequence length="402" mass="45500">MFGIPCYYMIKSIAKKQADELFEWGIYRQDLRDFQLVSKRDNPTFRAFSEASVGASKGRGRNSRPGIDERRKGPFLPDGREICRNFNSNSCFRSDCRMMHSCAICFSNAHSALNGHSQPQNRPKKLEIASKSGIVVNRKATSTTNWFAFRGLGSSFAYRHRRPYRSKVENQIKKEIELGNYIVTKSIPTIVSSLGAVPKPNGDIRLIHDASQPIGISLNSYTSDTNCAYMDMRHALKLIKPNSFLAKIDLKSAYRSVCCHVSDHNLTGLKWTFLGIIIDTRELTLTMPPEKQSDFYNLLLSFQKRKRASIKQIQSLCGKLNWACQMVKGGRTFLRRLINSISSAQNRNDKVLLNSEFKADISWWINFMSVFNGTVKFMDFKPITSLQTDASSLGGGGYYNGD</sequence>
<proteinExistence type="predicted"/>
<keyword evidence="1" id="KW-0479">Metal-binding</keyword>
<dbReference type="GO" id="GO:0008270">
    <property type="term" value="F:zinc ion binding"/>
    <property type="evidence" value="ECO:0007669"/>
    <property type="project" value="UniProtKB-KW"/>
</dbReference>
<evidence type="ECO:0000259" key="3">
    <source>
        <dbReference type="PROSITE" id="PS50103"/>
    </source>
</evidence>
<dbReference type="Proteomes" id="UP000596742">
    <property type="component" value="Unassembled WGS sequence"/>
</dbReference>
<protein>
    <recommendedName>
        <fullName evidence="3">C3H1-type domain-containing protein</fullName>
    </recommendedName>
</protein>
<evidence type="ECO:0000313" key="4">
    <source>
        <dbReference type="EMBL" id="VDI13266.1"/>
    </source>
</evidence>
<dbReference type="InterPro" id="IPR043502">
    <property type="entry name" value="DNA/RNA_pol_sf"/>
</dbReference>
<dbReference type="AlphaFoldDB" id="A0A8B6D4C9"/>
<gene>
    <name evidence="4" type="ORF">MGAL_10B058465</name>
</gene>
<dbReference type="PANTHER" id="PTHR33050:SF8">
    <property type="entry name" value="REVERSE TRANSCRIPTASE DOMAIN-CONTAINING PROTEIN"/>
    <property type="match status" value="1"/>
</dbReference>
<dbReference type="SUPFAM" id="SSF56672">
    <property type="entry name" value="DNA/RNA polymerases"/>
    <property type="match status" value="1"/>
</dbReference>
<dbReference type="EMBL" id="UYJE01002742">
    <property type="protein sequence ID" value="VDI13266.1"/>
    <property type="molecule type" value="Genomic_DNA"/>
</dbReference>
<dbReference type="InterPro" id="IPR043128">
    <property type="entry name" value="Rev_trsase/Diguanyl_cyclase"/>
</dbReference>
<comment type="caution">
    <text evidence="4">The sequence shown here is derived from an EMBL/GenBank/DDBJ whole genome shotgun (WGS) entry which is preliminary data.</text>
</comment>
<dbReference type="InterPro" id="IPR052055">
    <property type="entry name" value="Hepadnavirus_pol/RT"/>
</dbReference>
<reference evidence="4" key="1">
    <citation type="submission" date="2018-11" db="EMBL/GenBank/DDBJ databases">
        <authorList>
            <person name="Alioto T."/>
            <person name="Alioto T."/>
        </authorList>
    </citation>
    <scope>NUCLEOTIDE SEQUENCE</scope>
</reference>
<dbReference type="Gene3D" id="3.30.70.270">
    <property type="match status" value="1"/>
</dbReference>
<dbReference type="OrthoDB" id="6106893at2759"/>